<comment type="caution">
    <text evidence="2">The sequence shown here is derived from an EMBL/GenBank/DDBJ whole genome shotgun (WGS) entry which is preliminary data.</text>
</comment>
<proteinExistence type="predicted"/>
<feature type="chain" id="PRO_5046890153" description="Exo-alpha-sialidase" evidence="1">
    <location>
        <begin position="31"/>
        <end position="396"/>
    </location>
</feature>
<evidence type="ECO:0000313" key="3">
    <source>
        <dbReference type="Proteomes" id="UP001500443"/>
    </source>
</evidence>
<dbReference type="EMBL" id="BAAAPF010000366">
    <property type="protein sequence ID" value="GAA1504840.1"/>
    <property type="molecule type" value="Genomic_DNA"/>
</dbReference>
<keyword evidence="3" id="KW-1185">Reference proteome</keyword>
<dbReference type="Proteomes" id="UP001500443">
    <property type="component" value="Unassembled WGS sequence"/>
</dbReference>
<accession>A0ABP4KK60</accession>
<evidence type="ECO:0000313" key="2">
    <source>
        <dbReference type="EMBL" id="GAA1504840.1"/>
    </source>
</evidence>
<dbReference type="CDD" id="cd15482">
    <property type="entry name" value="Sialidase_non-viral"/>
    <property type="match status" value="1"/>
</dbReference>
<gene>
    <name evidence="2" type="ORF">GCM10009802_61280</name>
</gene>
<dbReference type="SUPFAM" id="SSF110296">
    <property type="entry name" value="Oligoxyloglucan reducing end-specific cellobiohydrolase"/>
    <property type="match status" value="2"/>
</dbReference>
<keyword evidence="1" id="KW-0732">Signal</keyword>
<feature type="signal peptide" evidence="1">
    <location>
        <begin position="1"/>
        <end position="30"/>
    </location>
</feature>
<sequence>MRPLHRAITTAALGAALVGSLFTAAAPAQADARHPWRWKAPECERVVSDGSLSYTRDGGATFTPTTTAQRPPYYQLVTDLETLAAPNRLLAADINGRVTRSADSGCHWRTIASLDNGHWSIAPARDGSAYVWKLRGDRVYRVFGGFVHKLPAFDADALGGLYGLTADPRRPGQLRAVTGDGHVLESRNGGRTFRAVGTPVPLAEAGPHTSLYDVEISTADFDRIVVGVSTAGGFTSDDGGRSWQRATLGAPGDRVNGFSVAISPADPRVVYAKALNTTELDAGEHGRHLYRSTDGGRTFRPVVDQFQDGRDVVIYNGGWIRPDPEDPDVAYFEYGDPWTGTNLYRHDADSGELTIRHSGHHGIGALAVSPADPEVLHVGLTSVPGHTPVSGAGAGG</sequence>
<name>A0ABP4KK60_9ACTN</name>
<dbReference type="InterPro" id="IPR015943">
    <property type="entry name" value="WD40/YVTN_repeat-like_dom_sf"/>
</dbReference>
<dbReference type="Gene3D" id="2.130.10.10">
    <property type="entry name" value="YVTN repeat-like/Quinoprotein amine dehydrogenase"/>
    <property type="match status" value="1"/>
</dbReference>
<protein>
    <recommendedName>
        <fullName evidence="4">Exo-alpha-sialidase</fullName>
    </recommendedName>
</protein>
<organism evidence="2 3">
    <name type="scientific">Streptomyces synnematoformans</name>
    <dbReference type="NCBI Taxonomy" id="415721"/>
    <lineage>
        <taxon>Bacteria</taxon>
        <taxon>Bacillati</taxon>
        <taxon>Actinomycetota</taxon>
        <taxon>Actinomycetes</taxon>
        <taxon>Kitasatosporales</taxon>
        <taxon>Streptomycetaceae</taxon>
        <taxon>Streptomyces</taxon>
    </lineage>
</organism>
<dbReference type="RefSeq" id="WP_344294584.1">
    <property type="nucleotide sequence ID" value="NZ_BAAAPF010000366.1"/>
</dbReference>
<evidence type="ECO:0008006" key="4">
    <source>
        <dbReference type="Google" id="ProtNLM"/>
    </source>
</evidence>
<reference evidence="3" key="1">
    <citation type="journal article" date="2019" name="Int. J. Syst. Evol. Microbiol.">
        <title>The Global Catalogue of Microorganisms (GCM) 10K type strain sequencing project: providing services to taxonomists for standard genome sequencing and annotation.</title>
        <authorList>
            <consortium name="The Broad Institute Genomics Platform"/>
            <consortium name="The Broad Institute Genome Sequencing Center for Infectious Disease"/>
            <person name="Wu L."/>
            <person name="Ma J."/>
        </authorList>
    </citation>
    <scope>NUCLEOTIDE SEQUENCE [LARGE SCALE GENOMIC DNA]</scope>
    <source>
        <strain evidence="3">JCM 15481</strain>
    </source>
</reference>
<evidence type="ECO:0000256" key="1">
    <source>
        <dbReference type="SAM" id="SignalP"/>
    </source>
</evidence>